<feature type="domain" description="Cadherin" evidence="1">
    <location>
        <begin position="531"/>
        <end position="641"/>
    </location>
</feature>
<organism evidence="2 3">
    <name type="scientific">Rhodopirellula islandica</name>
    <dbReference type="NCBI Taxonomy" id="595434"/>
    <lineage>
        <taxon>Bacteria</taxon>
        <taxon>Pseudomonadati</taxon>
        <taxon>Planctomycetota</taxon>
        <taxon>Planctomycetia</taxon>
        <taxon>Pirellulales</taxon>
        <taxon>Pirellulaceae</taxon>
        <taxon>Rhodopirellula</taxon>
    </lineage>
</organism>
<dbReference type="PANTHER" id="PTHR34677">
    <property type="match status" value="1"/>
</dbReference>
<keyword evidence="3" id="KW-1185">Reference proteome</keyword>
<accession>A0A0J1E769</accession>
<dbReference type="PATRIC" id="fig|595434.4.peg.6145"/>
<dbReference type="InterPro" id="IPR041690">
    <property type="entry name" value="Cadherin_5"/>
</dbReference>
<dbReference type="Pfam" id="PF17803">
    <property type="entry name" value="Cadherin_4"/>
    <property type="match status" value="1"/>
</dbReference>
<dbReference type="Pfam" id="PF19078">
    <property type="entry name" value="Big_12"/>
    <property type="match status" value="4"/>
</dbReference>
<dbReference type="SUPFAM" id="SSF141072">
    <property type="entry name" value="CalX-like"/>
    <property type="match status" value="1"/>
</dbReference>
<dbReference type="Gene3D" id="2.60.40.2030">
    <property type="match status" value="1"/>
</dbReference>
<dbReference type="Pfam" id="PF17963">
    <property type="entry name" value="Big_9"/>
    <property type="match status" value="1"/>
</dbReference>
<dbReference type="PROSITE" id="PS50268">
    <property type="entry name" value="CADHERIN_2"/>
    <property type="match status" value="3"/>
</dbReference>
<evidence type="ECO:0000313" key="2">
    <source>
        <dbReference type="EMBL" id="KLU01304.1"/>
    </source>
</evidence>
<dbReference type="NCBIfam" id="NF012211">
    <property type="entry name" value="tand_rpt_95"/>
    <property type="match status" value="6"/>
</dbReference>
<dbReference type="Pfam" id="PF17892">
    <property type="entry name" value="Cadherin_5"/>
    <property type="match status" value="4"/>
</dbReference>
<gene>
    <name evidence="2" type="ORF">RISK_006460</name>
</gene>
<dbReference type="GO" id="GO:0007156">
    <property type="term" value="P:homophilic cell adhesion via plasma membrane adhesion molecules"/>
    <property type="evidence" value="ECO:0007669"/>
    <property type="project" value="InterPro"/>
</dbReference>
<evidence type="ECO:0000259" key="1">
    <source>
        <dbReference type="PROSITE" id="PS50268"/>
    </source>
</evidence>
<dbReference type="PANTHER" id="PTHR34677:SF3">
    <property type="entry name" value="BACTERIAL IG-LIKE DOMAIN-CONTAINING PROTEIN"/>
    <property type="match status" value="1"/>
</dbReference>
<proteinExistence type="predicted"/>
<dbReference type="Gene3D" id="2.60.40.4130">
    <property type="match status" value="1"/>
</dbReference>
<reference evidence="2" key="1">
    <citation type="submission" date="2015-05" db="EMBL/GenBank/DDBJ databases">
        <title>Permanent draft genome of Rhodopirellula islandicus K833.</title>
        <authorList>
            <person name="Kizina J."/>
            <person name="Richter M."/>
            <person name="Glockner F.O."/>
            <person name="Harder J."/>
        </authorList>
    </citation>
    <scope>NUCLEOTIDE SEQUENCE [LARGE SCALE GENOMIC DNA]</scope>
    <source>
        <strain evidence="2">K833</strain>
    </source>
</reference>
<feature type="domain" description="Cadherin" evidence="1">
    <location>
        <begin position="4121"/>
        <end position="4257"/>
    </location>
</feature>
<dbReference type="GO" id="GO:0016020">
    <property type="term" value="C:membrane"/>
    <property type="evidence" value="ECO:0007669"/>
    <property type="project" value="InterPro"/>
</dbReference>
<dbReference type="Gene3D" id="2.60.40.60">
    <property type="entry name" value="Cadherins"/>
    <property type="match status" value="1"/>
</dbReference>
<dbReference type="InterPro" id="IPR002126">
    <property type="entry name" value="Cadherin-like_dom"/>
</dbReference>
<dbReference type="Proteomes" id="UP000036367">
    <property type="component" value="Unassembled WGS sequence"/>
</dbReference>
<dbReference type="InterPro" id="IPR040853">
    <property type="entry name" value="RapA2_cadherin-like"/>
</dbReference>
<dbReference type="Gene3D" id="2.60.40.3440">
    <property type="match status" value="1"/>
</dbReference>
<dbReference type="InterPro" id="IPR044048">
    <property type="entry name" value="Big_12"/>
</dbReference>
<dbReference type="EMBL" id="LECT01000054">
    <property type="protein sequence ID" value="KLU01304.1"/>
    <property type="molecule type" value="Genomic_DNA"/>
</dbReference>
<sequence>MSIRPSHHNFAGNTQNTSVARMQKMRERFNRWEHKANERKSMFIERQKARIERYRDAFRGSWITKIGLGMLAIWNFITNPPFVVSIEKRTTVPFTAMLPFGLSLKHKKKVKCRKANRRQSTTRNRLSPEMLEQRQLLAADISGSNSWDNTPLNGDTVGDKTPSFEFSTDASDTKVDFVLLDSSSNVVQYDSDVAIGDTVTPLGLADGTFTAHVVADDSDSITDAAAAVLASEASITFTIDSNHPTYPIPGGYVFSASGVSPAHPGGRTFTYDFSANPFKDDLEDFSWAISEGSGYGDTVFSLAKFSNAVPFDSTHLASAAGSSATWVRSGVPVETTSNGVVSYTVLGRLTLTAESGGSWVGARTAMENDMGAELPVTLNGSDEFKVNVTFEIDAGSGWMPASTYYDSVTGAGVSGGLVSSFNPGFWAFDPTADVDSDLTVTIGDTDEYIDDSEKASVGFTVSGLDSDATAEVTFSDGTTSTKLTVTNGSDTVNLSSFADGPITATIVASDNGGNTATASDSSTKDSVAPVIDSVAAISVQEHSANFSAPFLLTATETSGLQNWQIAGGNLDIDGDSNLPFAIDSSGEITIADADDLDFEFQPSFDLMVTVDDSAGQTSAAETVTINLSDVSESVVLGAALFVTGNGHVTVLKSPAGNIEFYGEDAGGNPVLITSHVASNVEGISVTGQDNVSDLLTIDIGDLTDGTSPIDVVFEGGLNGVDTLEIIDSSSTSHTLGTHNFVTESDGSVVIDGGSTITYTGLEPITDAAVIANRVFDFAGGAETISLTTSSNPSFDLFIDSDTFGESVDFLIPTATLSITNSGSGADTINLSDISSEYTGPISVTGGDGNDDLNGSVTSNETAVFSGNLADYTLTMASGDITVADTVGTDGTDTVADFENLEFADVTISTAAPVITSVAVPANNTYVAGDALDFTVTFDKDISVSGTPTLGLTIGSTAVSASLLGPVSGSTATFRYTVMTGELDTNGIEVDSLSAGLEDANINGNAADNTLVSVGSTTAVLVDAVAPTVVLSTSQSSPTNANPIPFEALFSESVLGLQENEITVTGGVVQPGSLGGSGNNYSFFVVPSGQGPITVQIDAAAAYDYPANNDSVASNIVSITYDSVAPTVTITDDEAGVANIAGGDVIFTFEFSEDVIGFDATDVVVAGGTKSTFTAVDGNTYTLAVTPDPNSTTDITVDVAASVAADAASNPNVAATQAVQAVDTTAPSVAITDDEAGVANIAGGDVVFTFEFSEDVIGFDATDVVVAGGTKGAFTAVDGNTYTLAVTPDAGSTTDITVDVAASVAVDAASNPNLAATQAVQAVDTVAPTVVITDDEAGVANIAGGDVVFTFEFSEDVTGFDATDVVVAGGTKSTFTAVDGNTYTLAVTPDPNSTTDITVDVAASVAADAASNPNVTATQAVQAVDTTAPSVAITDDEAGVANIAGGDVIFTFEFSEDMTGFDASDVNVVGGTKGTFTAVDGNTYTLAVTPDAGSTTDITVDVAASVAVDAASNPNLAATQAVQAVDTEAPDVGSVNLTSGLGTYKIGDTIEFVVNFAEPVTIDETGGSPQLNMFFGSGFGGDNRVMAMTSSTATSATFQYTVVEGDLDTDGVRRRGLRSDLVQVNEFLQGSVITDAAGNNLATVATNLYFLNQDFAGLQVDGVKPTISSLSLDDTAISEADDSNTATLTVTFSEPMDTGVLPTVTSNAGTTLTLGSGSWATPKKYEVAYTVVDADVELADVQFDISGAKDAAGIGGAGSGNEMVAVTGLSTTLASAIDTIAPAGYGIMAAGDGNLTAAEAAADSVDVTGAEVGTGYTLTVSSDGGGTDVVASGTVVSAAFNIPVDVSSLNNGNLTYSLTLTDSFGNEGVAATDTSVLDKDTPTVTSVTATPITIHDSNVGSGLEVVIVFDTTMDTAVAPNISFVSPSITGTTTQTSSTWSAADTTLTLVYSVTDADEFTPDVDIAVADGQDIAGNVQAAYTETDAFSINTAGYVYATVLEEESVDFNISVDGTNITAFDSTAATHGTLFNLGSGTVRFVPDSDYFGPASFGFTLASGLVGTAFVTVTPVNDVPSFTVGPDQTVLEDAGPTTVNGFLGAISKGPSNESGQSLTTIISNTNAGLFSAQPAIDPVTGDLTFTPTADANGTSTVTVQLMDSGGTLNGGFDTTATQTFVINVTAVNDEPSFTIGGSQTVTEDAAPQTVPGFVSAQSAGPADESGQVLTYTVTNSDNALFTVQPSIDSVTGDLTYTLAPDAFGTATVTVVLSDNGGTANVGADDTADAQMFDINITADNDAPDAGNVTLTSGTEDTAKTITEAELLASSSDTEGDTMSVGSVVVFSGGGDIALTSPGVWTYTPAANYNGPVVLGFTVSDDGTPMGSDTAQASFNLAAVNDSPVNDVPGAQTVVEDGTLTFESLTSNEITVSDVDVVAGTNLLEVTLSVSHGALTLSGIGGLFLSSGTGSADSAMTFQGTALAINTALEGLTYSPTANYNGADLLTIVTSDLGNTGDVVNVLVDTDTVAITVTPVNDDPTVANPITDVTVNEDSADVTIDLSGVFADLEDDAMSTPLTLTAISADGSLVTANIVGTDLILDFQANQNGATTVTVTAEDSGGLTVDSTFNVVVDPVNDAPVAVDVTLANTNEDTPLAITSAELTANSTDPEFDNLIATTPVISVGSGSISGDALTGFTFTPATDYNGPVELTFQVTDDGTPSAATSANTATASFTVNAVNDAPYNAGTLPAAQSVNEDIASGLNLAAIEVADVDSTNLSVILAVGSGILTATTGGGVTVTNPGTSTVTLVGTKSAINAFLDGPGAVVYQGAADDFGAPGDTLTISLSDGVAAAVALPSIDINIAAVNDAPNFTLGADQSNTEDDGSISVPGFLTGLDAGAANESSQTLTVAVSNDSSSLFTATGQPAISLVTGELTYELADNQNGTAVVTVVVSDDGATSNGGFDSTTHTFEIEVAPANDDPDAGDVTLSDTTEDNALTFTDIDLLANTDDIDLPGDTLTVTAVNVVTGSGSISGSSPNWTFTPAGNFKGLVELSFAVSDGNGGNDTAIASFNVTSVNDDPYLVGSLPATITVDEDVLTTIGLNTAQLDDVDVGLGNLTVTFSSSAGGKVFVTNPALTITGSGSSTVNVTGTLANLNSFLAGSTGSLQFQGALNANGSPTHFLTLIVTDNGNTGAGGGGSVILGTVPINITPVNDAPTFTGSFPTGQTVGEDDSAALDLSGVTLQDVDAGTDDMELSLSAASGSLSVAGTSLAVSGSASVLTVTGSRADINALLAGTNGAVTFTPDANDDTDVDITVSANDLGHNPGAALPSVTNLTLSLDILPQNDPPTSTGTPADITVDEETDTNVDLSSIVLADIDAGSEDTELTISSGAGAGIISVDLASHTNVATASASGTSVVLTGSLADLNALLQDTSAVSYEGATDVVGTNVDTITVDFSDLGNTGTGATGTITAATVNVSIDGINDGPTVTGSLPADITVFEETTTAVDMSGAVISDVDAGAGTTMLTLTTGAGNGAVSIAIPGPLVGLITLGGTPQALTASGTLADLNALLQSVGAIKYTGATDTIGTDADTITVEFDDLGNTGIGGALDVTVGVISVDIDAVNDAPTVTMPASLPNVAEDSIGSLSPSVVNAITGITVSDVDAGAAPLDLELSVANGSLTAVGSGGVTVADSGTGTITLTGSQTDLNAYLSAANVTYSPTGDFNGTETLSATVNDGGASGFDGTPLTGTGSVGFTVTEVNDLPIAPPLNAYSTDEDIPLLDADMLVGATPGPANEVSQSLTLIGGTQPANGTVVYDLLSGEIDYTPDLNFNGTDTFTITLQDNGTTNGVADPLTITRVVNITVDPINDDPSDSNSGGFPTTLTVNEDEPGDLDLSSVNLVDVDAGTDPIVVTISSTATGQLSATTGGGVTVGGDGTATLTLTGTVGDLNTFLGDSSSVQYTNVVLNANGPAFDTIDVKVNDQGNNGAGGGADVALGSIDVTVTPVNDAPTFDLLGDQTANENSGAASISGFLSNASVGPADEVLEPQTLDPVVVSNNNTLLFSVQPAIDGSGTLTFTPALDANGTATVTVSLSDDGGSAHSGNDTGTMTFVITIESVNSAPEISVPMTGPVVTPVSVLEDETTPTGFGTVSISDVDAGADDLEVTLAVASGTLTLGTSTGLDFTVGDGVANLTMTFTGDLTDINAALATLTYLPSANFNGMDALTIDVDDQGNNGLTGGDLTDTETIPINVIAVNDNPTNTVPAGPIDVDENGMLALTTITVSDVDVDPAVDAVEVELTVAQGTLSLGTLPAGVSITSGAEASATVTIMGTFDDVNLALANLEYTPTTNYEGPDSLVVTTNDLGNTGVSSSVLPGGALNDVDTISLNVTPINTPPEFTGALPTSVSMEEDATEDLDFGTLQIDDSDDAGGLMTMTITASAGTLSTLLATEAGSTPTSLIFSGTEAALNAILSTAGQIQYQGPTDQNNINTAAAPEIEVLVSDEGNTGAGPVGGYEVSAGTFEVDLTATNDAPVITAPLMVSVGEDSPLSFTAGDAISIADVDIDETASAVATVTLTATNGTLTLDNTGLAFATGDGDSDTTMTFDGSLADINAALATLVFNPDADYFGPATLDIDVDDNGNTGTGAGTVSETVNISVVADDDAPAITVPAAETLAEDSSKTFSVANSNAISVSDVDSSPEATLSVAHGVLTLASTTGLVFTVGDGTADSTMTFSGTPAAITAALDGLLYTPTINYNGTDTLSITAADGTGSVSDSVGLIVTPVNDPPQNLGTLPVSVSVVEDLPGDVDLSAINLFDVDASGGSLTVTLATTGGGTLSAVDAGGVTVGSTGTSTITLTGTTAALNTFLDNASAVQFTGDTDANGLPADSIDVSVTDNGSTGSGAMPNVALGNVAVNITPVNDAPTFDVGPDPTVAEDSAGPIAGFVSNVLAGPADEMEAVALSIVDLDDSSSSLFASGPTINAAGDLVYTLNPDANGTATFKVKAEDAGTPAESTTSSVITFTVTPDDDPTSVVALNLGPFDEDEVVTFNVSELELQATDVDSTVTVTDVDYAGSDGVLSGPDGSGEYTFTPNANFIGSVSIDFTVTGSNAASSTIDFTYEAVNDAPSITIPTTGLPTGTEGDVLTVTGVSVDDADSDDAGSLNSNVIQLDITSTDGAVGLASDLGLVSESSVAGGIRLTGTKADINTVLATELRFEVGDVDPGAAVSDTATLTFTVDDLGNVGSGGAQSTTETLDLVVTDKAPALTLSDNSTAGVHNEGPSDYLLTITGYADGLVDPLTSLLIRWGDGTTTTVDDVDDIDDLNNGLSITVDHVFDDDSDYSPDLEVDAFTQGNLLQFQAVGSFLDSRTQNLDVANVAPSVTQAAALSPFVVGQDGSFQILATDPSVSDTGDLIYSVDWDGDLIFDDFGFSPILTIPGSVISAPGPLTINWQVDDQDGGVVAGTTTEDVLTPFTFTIEDVEVNEDDGTAVFVVTVDNAIPAAAGDIDVTLNFLDSGNSAFTATLGSDFNLPASTTLTFNSLSSLTQSVAVPIVDNGDVEPIEVFGISMSATTSVVGIVANVSDLAFGTILDDDSLATLQVSGVQVSSTTWAPDFKDAADMDLIGSGDGKGYTIPTGLNQTKVLPWSGINQLRVQFTEDVDLSTVVVAGASANVILHSTVNAGTPPIIVGTPFVDTDGALVLTLNKAIPAANLRLELLDTVLSTSGAQLDGEFNTGDSLPSGDLMEGFAFNFEFSVNPGDANQNGVVNGSDAGNIYFAFDKKPGEVFYSIFSDINGNGVLNGSDAGIVFFLFNGMPPASFPSSIASLQSSVSGGIDASEESDPELDAASESTLVAAPNQGTESDLDAISGGSSLGEYASAVDEVLSDLDGQLDSEVLLLSDSAN</sequence>
<evidence type="ECO:0000313" key="3">
    <source>
        <dbReference type="Proteomes" id="UP000036367"/>
    </source>
</evidence>
<comment type="caution">
    <text evidence="2">The sequence shown here is derived from an EMBL/GenBank/DDBJ whole genome shotgun (WGS) entry which is preliminary data.</text>
</comment>
<dbReference type="InterPro" id="IPR038081">
    <property type="entry name" value="CalX-like_sf"/>
</dbReference>
<feature type="domain" description="Cadherin" evidence="1">
    <location>
        <begin position="3076"/>
        <end position="3210"/>
    </location>
</feature>
<dbReference type="STRING" id="595434.RISK_006460"/>
<dbReference type="GO" id="GO:0005509">
    <property type="term" value="F:calcium ion binding"/>
    <property type="evidence" value="ECO:0007669"/>
    <property type="project" value="InterPro"/>
</dbReference>
<name>A0A0J1E769_RHOIS</name>
<protein>
    <submittedName>
        <fullName evidence="2">T1SS secreted agglutinin RTX</fullName>
    </submittedName>
</protein>